<evidence type="ECO:0000313" key="3">
    <source>
        <dbReference type="Proteomes" id="UP000615755"/>
    </source>
</evidence>
<gene>
    <name evidence="2" type="ORF">PAUR_b0552</name>
</gene>
<evidence type="ECO:0000313" key="2">
    <source>
        <dbReference type="EMBL" id="MBE0370499.1"/>
    </source>
</evidence>
<name>A0ABR9EHN1_9GAMM</name>
<feature type="transmembrane region" description="Helical" evidence="1">
    <location>
        <begin position="66"/>
        <end position="87"/>
    </location>
</feature>
<reference evidence="2 3" key="1">
    <citation type="submission" date="2015-03" db="EMBL/GenBank/DDBJ databases">
        <title>Genome sequence of Pseudoalteromonas aurantia.</title>
        <authorList>
            <person name="Xie B.-B."/>
            <person name="Rong J.-C."/>
            <person name="Qin Q.-L."/>
            <person name="Zhang Y.-Z."/>
        </authorList>
    </citation>
    <scope>NUCLEOTIDE SEQUENCE [LARGE SCALE GENOMIC DNA]</scope>
    <source>
        <strain evidence="2 3">208</strain>
    </source>
</reference>
<keyword evidence="1" id="KW-1133">Transmembrane helix</keyword>
<evidence type="ECO:0000256" key="1">
    <source>
        <dbReference type="SAM" id="Phobius"/>
    </source>
</evidence>
<feature type="transmembrane region" description="Helical" evidence="1">
    <location>
        <begin position="163"/>
        <end position="188"/>
    </location>
</feature>
<feature type="transmembrane region" description="Helical" evidence="1">
    <location>
        <begin position="99"/>
        <end position="117"/>
    </location>
</feature>
<dbReference type="Proteomes" id="UP000615755">
    <property type="component" value="Unassembled WGS sequence"/>
</dbReference>
<keyword evidence="1" id="KW-0812">Transmembrane</keyword>
<proteinExistence type="predicted"/>
<keyword evidence="3" id="KW-1185">Reference proteome</keyword>
<sequence length="241" mass="27696">MQGAEAELFKALYVACIAVGGFIFALLLSHQHRGRPGNKTLAAFMLFIQVPTLSAYSQLTFGQVPFALQAASQCLILIYGPIIYLLLKAILKPERPVKCAYLHFVPFITIFLLKFLIIPDYGLYVWIPFVILILVYLLVNIRLLITSREQFFQLHSGYKNTTFYWFSFVVGGISVLTVYDIIIISLYLNGIYLGFKWWNIMTFSLCGYLTIVSAFSIWRPTIFYNVLKKKVKSKKSKKVKW</sequence>
<comment type="caution">
    <text evidence="2">The sequence shown here is derived from an EMBL/GenBank/DDBJ whole genome shotgun (WGS) entry which is preliminary data.</text>
</comment>
<feature type="transmembrane region" description="Helical" evidence="1">
    <location>
        <begin position="41"/>
        <end position="60"/>
    </location>
</feature>
<accession>A0ABR9EHN1</accession>
<keyword evidence="1" id="KW-0472">Membrane</keyword>
<feature type="transmembrane region" description="Helical" evidence="1">
    <location>
        <begin position="200"/>
        <end position="227"/>
    </location>
</feature>
<feature type="transmembrane region" description="Helical" evidence="1">
    <location>
        <begin position="123"/>
        <end position="143"/>
    </location>
</feature>
<protein>
    <submittedName>
        <fullName evidence="2">Uncharacterized protein</fullName>
    </submittedName>
</protein>
<dbReference type="EMBL" id="AQGV01000015">
    <property type="protein sequence ID" value="MBE0370499.1"/>
    <property type="molecule type" value="Genomic_DNA"/>
</dbReference>
<organism evidence="2 3">
    <name type="scientific">Pseudoalteromonas aurantia 208</name>
    <dbReference type="NCBI Taxonomy" id="1314867"/>
    <lineage>
        <taxon>Bacteria</taxon>
        <taxon>Pseudomonadati</taxon>
        <taxon>Pseudomonadota</taxon>
        <taxon>Gammaproteobacteria</taxon>
        <taxon>Alteromonadales</taxon>
        <taxon>Pseudoalteromonadaceae</taxon>
        <taxon>Pseudoalteromonas</taxon>
    </lineage>
</organism>
<feature type="transmembrane region" description="Helical" evidence="1">
    <location>
        <begin position="12"/>
        <end position="29"/>
    </location>
</feature>